<dbReference type="Pfam" id="PF00271">
    <property type="entry name" value="Helicase_C"/>
    <property type="match status" value="1"/>
</dbReference>
<dbReference type="PANTHER" id="PTHR12131:SF1">
    <property type="entry name" value="ATP-DEPENDENT RNA HELICASE SUPV3L1, MITOCHONDRIAL-RELATED"/>
    <property type="match status" value="1"/>
</dbReference>
<dbReference type="PROSITE" id="PS51194">
    <property type="entry name" value="HELICASE_CTER"/>
    <property type="match status" value="1"/>
</dbReference>
<reference evidence="7" key="2">
    <citation type="submission" date="2020-09" db="EMBL/GenBank/DDBJ databases">
        <authorList>
            <person name="Sun Q."/>
            <person name="Zhou Y."/>
        </authorList>
    </citation>
    <scope>NUCLEOTIDE SEQUENCE</scope>
    <source>
        <strain evidence="7">CGMCC 1.15519</strain>
    </source>
</reference>
<gene>
    <name evidence="7" type="ORF">GCM10011529_23030</name>
</gene>
<dbReference type="PANTHER" id="PTHR12131">
    <property type="entry name" value="ATP-DEPENDENT RNA AND DNA HELICASE"/>
    <property type="match status" value="1"/>
</dbReference>
<comment type="caution">
    <text evidence="7">The sequence shown here is derived from an EMBL/GenBank/DDBJ whole genome shotgun (WGS) entry which is preliminary data.</text>
</comment>
<dbReference type="InterPro" id="IPR027417">
    <property type="entry name" value="P-loop_NTPase"/>
</dbReference>
<evidence type="ECO:0008006" key="9">
    <source>
        <dbReference type="Google" id="ProtNLM"/>
    </source>
</evidence>
<dbReference type="PROSITE" id="PS51192">
    <property type="entry name" value="HELICASE_ATP_BIND_1"/>
    <property type="match status" value="1"/>
</dbReference>
<dbReference type="AlphaFoldDB" id="A0A917EAV9"/>
<keyword evidence="8" id="KW-1185">Reference proteome</keyword>
<proteinExistence type="predicted"/>
<feature type="domain" description="Helicase ATP-binding" evidence="5">
    <location>
        <begin position="1"/>
        <end position="165"/>
    </location>
</feature>
<evidence type="ECO:0000259" key="5">
    <source>
        <dbReference type="PROSITE" id="PS51192"/>
    </source>
</evidence>
<dbReference type="Proteomes" id="UP000635071">
    <property type="component" value="Unassembled WGS sequence"/>
</dbReference>
<dbReference type="Pfam" id="PF22527">
    <property type="entry name" value="DEXQc_Suv3"/>
    <property type="match status" value="1"/>
</dbReference>
<reference evidence="7" key="1">
    <citation type="journal article" date="2014" name="Int. J. Syst. Evol. Microbiol.">
        <title>Complete genome sequence of Corynebacterium casei LMG S-19264T (=DSM 44701T), isolated from a smear-ripened cheese.</title>
        <authorList>
            <consortium name="US DOE Joint Genome Institute (JGI-PGF)"/>
            <person name="Walter F."/>
            <person name="Albersmeier A."/>
            <person name="Kalinowski J."/>
            <person name="Ruckert C."/>
        </authorList>
    </citation>
    <scope>NUCLEOTIDE SEQUENCE</scope>
    <source>
        <strain evidence="7">CGMCC 1.15519</strain>
    </source>
</reference>
<sequence length="832" mass="91479">MLGPTNTGKTHLAVERLCGHASGIIGFPLRLLAREVYEKVVALKGEANVALITGEEKIVPPNARYFLSTVEAMPTDRDVAFVAIDEGQVAADPERGHVFTDRLLHARGYAETMILGSETLRPLLRRLVPEAEIVTRPRFSTLSYAGAKKLSRLPRRCAIVAFTATEVYALAEMLRRQKGGAAVVMGSLSPRTRNAQVAMYQSGEVDYLVATDAIGMGLNMDIAHVAFASLGKFDGRRNRRLTLSEMAQIAGRAGRYQKDGTFGTVQLGTAEAASFTPEEIEGLEEHRFEPLEHLVWRNTDLDFTSLPRLIAALDARPPRAELQRGDDAIDLSVLKSLAAEPWVVERTATPRGVARLWAACGLPDYRKTGPEQHARLVARVFKHLSEGDHKLPDAWIASELAHLDRVTGDVETLADRIAGARTWTFVAHRPDWLANAPHWAERTRAVEDRLSDALHTALTQRFVDRRTAVLLKDLKARGGDQRVEIDPYGAVAVEGEVIGTLDGFRFTADPLARAGEQRLLLAAAERYLVKEMARRAAALVASADCDFQLDFTGKMPPRLFWNGARVASLRRGRDAMSPRIEIDRALSTLSPEDRRQIQIRLQAWFDAALARELGALVNLAALHDAVSPGARGLIVRLVETLGMLTRTEAEGQVEALARADRRALTGAGVRLGVVHIYVANLLRPEPTRWRLALWAVWNEVAALPPLPQPGRVSVVIDANLPTGFLEAAGFWPIGNEAVRIDMVDRLARAIHGKREGRAPFIPDPNWAASAGLTRDGLARLMRALGYRLQLVDGAAHFAWRGLRRPQVPQVSESDARMLSDSPFAILASMKGR</sequence>
<dbReference type="InterPro" id="IPR050699">
    <property type="entry name" value="RNA-DNA_Helicase"/>
</dbReference>
<dbReference type="SUPFAM" id="SSF52540">
    <property type="entry name" value="P-loop containing nucleoside triphosphate hydrolases"/>
    <property type="match status" value="2"/>
</dbReference>
<evidence type="ECO:0000313" key="7">
    <source>
        <dbReference type="EMBL" id="GGE16019.1"/>
    </source>
</evidence>
<organism evidence="7 8">
    <name type="scientific">Sandarakinorhabdus glacialis</name>
    <dbReference type="NCBI Taxonomy" id="1614636"/>
    <lineage>
        <taxon>Bacteria</taxon>
        <taxon>Pseudomonadati</taxon>
        <taxon>Pseudomonadota</taxon>
        <taxon>Alphaproteobacteria</taxon>
        <taxon>Sphingomonadales</taxon>
        <taxon>Sphingosinicellaceae</taxon>
        <taxon>Sandarakinorhabdus</taxon>
    </lineage>
</organism>
<accession>A0A917EAV9</accession>
<dbReference type="Gene3D" id="3.40.50.300">
    <property type="entry name" value="P-loop containing nucleotide triphosphate hydrolases"/>
    <property type="match status" value="2"/>
</dbReference>
<keyword evidence="4" id="KW-0067">ATP-binding</keyword>
<dbReference type="GO" id="GO:0004386">
    <property type="term" value="F:helicase activity"/>
    <property type="evidence" value="ECO:0007669"/>
    <property type="project" value="UniProtKB-KW"/>
</dbReference>
<evidence type="ECO:0000256" key="2">
    <source>
        <dbReference type="ARBA" id="ARBA00022801"/>
    </source>
</evidence>
<dbReference type="EMBL" id="BMJM01000008">
    <property type="protein sequence ID" value="GGE16019.1"/>
    <property type="molecule type" value="Genomic_DNA"/>
</dbReference>
<dbReference type="InterPro" id="IPR014001">
    <property type="entry name" value="Helicase_ATP-bd"/>
</dbReference>
<dbReference type="GO" id="GO:0016787">
    <property type="term" value="F:hydrolase activity"/>
    <property type="evidence" value="ECO:0007669"/>
    <property type="project" value="UniProtKB-KW"/>
</dbReference>
<dbReference type="GO" id="GO:0005524">
    <property type="term" value="F:ATP binding"/>
    <property type="evidence" value="ECO:0007669"/>
    <property type="project" value="UniProtKB-KW"/>
</dbReference>
<evidence type="ECO:0000256" key="3">
    <source>
        <dbReference type="ARBA" id="ARBA00022806"/>
    </source>
</evidence>
<dbReference type="InterPro" id="IPR001650">
    <property type="entry name" value="Helicase_C-like"/>
</dbReference>
<keyword evidence="3" id="KW-0347">Helicase</keyword>
<evidence type="ECO:0000313" key="8">
    <source>
        <dbReference type="Proteomes" id="UP000635071"/>
    </source>
</evidence>
<evidence type="ECO:0000256" key="1">
    <source>
        <dbReference type="ARBA" id="ARBA00022741"/>
    </source>
</evidence>
<dbReference type="SMART" id="SM00490">
    <property type="entry name" value="HELICc"/>
    <property type="match status" value="1"/>
</dbReference>
<protein>
    <recommendedName>
        <fullName evidence="9">Helicase</fullName>
    </recommendedName>
</protein>
<keyword evidence="1" id="KW-0547">Nucleotide-binding</keyword>
<name>A0A917EAV9_9SPHN</name>
<keyword evidence="2" id="KW-0378">Hydrolase</keyword>
<dbReference type="InterPro" id="IPR055206">
    <property type="entry name" value="DEXQc_SUV3"/>
</dbReference>
<evidence type="ECO:0000259" key="6">
    <source>
        <dbReference type="PROSITE" id="PS51194"/>
    </source>
</evidence>
<feature type="domain" description="Helicase C-terminal" evidence="6">
    <location>
        <begin position="145"/>
        <end position="307"/>
    </location>
</feature>
<evidence type="ECO:0000256" key="4">
    <source>
        <dbReference type="ARBA" id="ARBA00022840"/>
    </source>
</evidence>